<keyword evidence="3" id="KW-1185">Reference proteome</keyword>
<name>I0Z153_COCSC</name>
<dbReference type="RefSeq" id="XP_005648916.1">
    <property type="nucleotide sequence ID" value="XM_005648859.1"/>
</dbReference>
<dbReference type="OrthoDB" id="669460at2759"/>
<dbReference type="EMBL" id="AGSI01000006">
    <property type="protein sequence ID" value="EIE24372.1"/>
    <property type="molecule type" value="Genomic_DNA"/>
</dbReference>
<gene>
    <name evidence="2" type="ORF">COCSUDRAFT_83676</name>
</gene>
<dbReference type="PANTHER" id="PTHR33876">
    <property type="entry name" value="UNNAMED PRODUCT"/>
    <property type="match status" value="1"/>
</dbReference>
<dbReference type="GeneID" id="17042040"/>
<evidence type="ECO:0000256" key="1">
    <source>
        <dbReference type="SAM" id="Phobius"/>
    </source>
</evidence>
<proteinExistence type="predicted"/>
<dbReference type="PANTHER" id="PTHR33876:SF4">
    <property type="entry name" value="CHLOROPLAST PROTEIN FOR GROWTH AND FERTILITY 2"/>
    <property type="match status" value="1"/>
</dbReference>
<keyword evidence="1" id="KW-1133">Transmembrane helix</keyword>
<dbReference type="eggNOG" id="ENOG502QUR7">
    <property type="taxonomic scope" value="Eukaryota"/>
</dbReference>
<accession>I0Z153</accession>
<dbReference type="STRING" id="574566.I0Z153"/>
<evidence type="ECO:0000313" key="3">
    <source>
        <dbReference type="Proteomes" id="UP000007264"/>
    </source>
</evidence>
<keyword evidence="1" id="KW-0472">Membrane</keyword>
<dbReference type="InterPro" id="IPR052776">
    <property type="entry name" value="Chloro_ReproSupport/MetalTrans"/>
</dbReference>
<feature type="transmembrane region" description="Helical" evidence="1">
    <location>
        <begin position="200"/>
        <end position="219"/>
    </location>
</feature>
<comment type="caution">
    <text evidence="2">The sequence shown here is derived from an EMBL/GenBank/DDBJ whole genome shotgun (WGS) entry which is preliminary data.</text>
</comment>
<dbReference type="Proteomes" id="UP000007264">
    <property type="component" value="Unassembled WGS sequence"/>
</dbReference>
<keyword evidence="1" id="KW-0812">Transmembrane</keyword>
<feature type="transmembrane region" description="Helical" evidence="1">
    <location>
        <begin position="129"/>
        <end position="151"/>
    </location>
</feature>
<evidence type="ECO:0008006" key="4">
    <source>
        <dbReference type="Google" id="ProtNLM"/>
    </source>
</evidence>
<organism evidence="2 3">
    <name type="scientific">Coccomyxa subellipsoidea (strain C-169)</name>
    <name type="common">Green microalga</name>
    <dbReference type="NCBI Taxonomy" id="574566"/>
    <lineage>
        <taxon>Eukaryota</taxon>
        <taxon>Viridiplantae</taxon>
        <taxon>Chlorophyta</taxon>
        <taxon>core chlorophytes</taxon>
        <taxon>Trebouxiophyceae</taxon>
        <taxon>Trebouxiophyceae incertae sedis</taxon>
        <taxon>Coccomyxaceae</taxon>
        <taxon>Coccomyxa</taxon>
        <taxon>Coccomyxa subellipsoidea</taxon>
    </lineage>
</organism>
<sequence length="224" mass="22811">MDSSRLQALTPLTIGRSSFKATLLGALWGFGHSIGQLILGLLMVILKDRFTSLVPALSKYGSVTVGVTLLVIGVGGLYENFLEGAELADEPQAAYAGAGSPGLETVGTQPVSSSSGGGLPADGNSLRTLFTGIVFGLQPDALFVIVPALALPSKLAAMAYIFMFVFGTVAAMGSYTAFIGATSNAMQKNHSGLCSKLSSIASVVAICIGSAVLAAGFGVRLPFT</sequence>
<feature type="transmembrane region" description="Helical" evidence="1">
    <location>
        <begin position="157"/>
        <end position="179"/>
    </location>
</feature>
<reference evidence="2 3" key="1">
    <citation type="journal article" date="2012" name="Genome Biol.">
        <title>The genome of the polar eukaryotic microalga coccomyxa subellipsoidea reveals traits of cold adaptation.</title>
        <authorList>
            <person name="Blanc G."/>
            <person name="Agarkova I."/>
            <person name="Grimwood J."/>
            <person name="Kuo A."/>
            <person name="Brueggeman A."/>
            <person name="Dunigan D."/>
            <person name="Gurnon J."/>
            <person name="Ladunga I."/>
            <person name="Lindquist E."/>
            <person name="Lucas S."/>
            <person name="Pangilinan J."/>
            <person name="Proschold T."/>
            <person name="Salamov A."/>
            <person name="Schmutz J."/>
            <person name="Weeks D."/>
            <person name="Yamada T."/>
            <person name="Claverie J.M."/>
            <person name="Grigoriev I."/>
            <person name="Van Etten J."/>
            <person name="Lomsadze A."/>
            <person name="Borodovsky M."/>
        </authorList>
    </citation>
    <scope>NUCLEOTIDE SEQUENCE [LARGE SCALE GENOMIC DNA]</scope>
    <source>
        <strain evidence="2 3">C-169</strain>
    </source>
</reference>
<dbReference type="AlphaFoldDB" id="I0Z153"/>
<dbReference type="KEGG" id="csl:COCSUDRAFT_83676"/>
<feature type="transmembrane region" description="Helical" evidence="1">
    <location>
        <begin position="57"/>
        <end position="78"/>
    </location>
</feature>
<protein>
    <recommendedName>
        <fullName evidence="4">Urease accessory protein UreH-like transmembrane domain-containing protein</fullName>
    </recommendedName>
</protein>
<feature type="transmembrane region" description="Helical" evidence="1">
    <location>
        <begin position="21"/>
        <end position="45"/>
    </location>
</feature>
<evidence type="ECO:0000313" key="2">
    <source>
        <dbReference type="EMBL" id="EIE24372.1"/>
    </source>
</evidence>